<dbReference type="PANTHER" id="PTHR15172:SF1">
    <property type="entry name" value="GALACTOCEREBROSIDASE"/>
    <property type="match status" value="1"/>
</dbReference>
<evidence type="ECO:0000256" key="2">
    <source>
        <dbReference type="ARBA" id="ARBA00012657"/>
    </source>
</evidence>
<dbReference type="PANTHER" id="PTHR15172">
    <property type="entry name" value="GALACTOCEREBROSIDASE"/>
    <property type="match status" value="1"/>
</dbReference>
<organism evidence="8 9">
    <name type="scientific">Kutzneria buriramensis</name>
    <dbReference type="NCBI Taxonomy" id="1045776"/>
    <lineage>
        <taxon>Bacteria</taxon>
        <taxon>Bacillati</taxon>
        <taxon>Actinomycetota</taxon>
        <taxon>Actinomycetes</taxon>
        <taxon>Pseudonocardiales</taxon>
        <taxon>Pseudonocardiaceae</taxon>
        <taxon>Kutzneria</taxon>
    </lineage>
</organism>
<evidence type="ECO:0000259" key="7">
    <source>
        <dbReference type="SMART" id="SM00458"/>
    </source>
</evidence>
<evidence type="ECO:0000256" key="4">
    <source>
        <dbReference type="ARBA" id="ARBA00022963"/>
    </source>
</evidence>
<dbReference type="SUPFAM" id="SSF50370">
    <property type="entry name" value="Ricin B-like lectins"/>
    <property type="match status" value="1"/>
</dbReference>
<dbReference type="Gene3D" id="2.60.120.560">
    <property type="entry name" value="Exo-inulinase, domain 1"/>
    <property type="match status" value="1"/>
</dbReference>
<dbReference type="CDD" id="cd23451">
    <property type="entry name" value="beta-trefoil_Ricin_laminarinase"/>
    <property type="match status" value="1"/>
</dbReference>
<comment type="caution">
    <text evidence="8">The sequence shown here is derived from an EMBL/GenBank/DDBJ whole genome shotgun (WGS) entry which is preliminary data.</text>
</comment>
<dbReference type="InterPro" id="IPR013785">
    <property type="entry name" value="Aldolase_TIM"/>
</dbReference>
<dbReference type="InterPro" id="IPR035992">
    <property type="entry name" value="Ricin_B-like_lectins"/>
</dbReference>
<keyword evidence="4" id="KW-0442">Lipid degradation</keyword>
<dbReference type="AlphaFoldDB" id="A0A3E0H1P1"/>
<evidence type="ECO:0000256" key="5">
    <source>
        <dbReference type="ARBA" id="ARBA00033098"/>
    </source>
</evidence>
<keyword evidence="3" id="KW-0746">Sphingolipid metabolism</keyword>
<dbReference type="InterPro" id="IPR049162">
    <property type="entry name" value="GH59_C"/>
</dbReference>
<evidence type="ECO:0000256" key="3">
    <source>
        <dbReference type="ARBA" id="ARBA00022919"/>
    </source>
</evidence>
<name>A0A3E0H1P1_9PSEU</name>
<dbReference type="Gene3D" id="2.80.10.50">
    <property type="match status" value="1"/>
</dbReference>
<keyword evidence="9" id="KW-1185">Reference proteome</keyword>
<feature type="domain" description="Ricin B lectin" evidence="7">
    <location>
        <begin position="659"/>
        <end position="776"/>
    </location>
</feature>
<dbReference type="EMBL" id="QUNO01000016">
    <property type="protein sequence ID" value="REH36193.1"/>
    <property type="molecule type" value="Genomic_DNA"/>
</dbReference>
<dbReference type="Gene3D" id="3.20.20.80">
    <property type="entry name" value="Glycosidases"/>
    <property type="match status" value="1"/>
</dbReference>
<dbReference type="InterPro" id="IPR049161">
    <property type="entry name" value="GH59_cat"/>
</dbReference>
<dbReference type="InterPro" id="IPR000772">
    <property type="entry name" value="Ricin_B_lectin"/>
</dbReference>
<dbReference type="Pfam" id="PF00652">
    <property type="entry name" value="Ricin_B_lectin"/>
    <property type="match status" value="1"/>
</dbReference>
<dbReference type="Gene3D" id="3.20.20.70">
    <property type="entry name" value="Aldolase class I"/>
    <property type="match status" value="1"/>
</dbReference>
<evidence type="ECO:0000256" key="1">
    <source>
        <dbReference type="ARBA" id="ARBA00005637"/>
    </source>
</evidence>
<sequence>MAKSWPLTRIGAVVLAALTAVALAGPTTASAATTITIDGTHGGRTYDGVGAISGGGGNSRLLTDYPEPQRGQLLDYLFKPGYGADLQVLKLEIGGDANSTDGSEPSIEHTKGAVNCNGGYEWWLAEQAKARNPNIELYGLAWAAPGWIGGGNFWSQDMVDYLMTWLGCAKQHGLTINFLGGWNERGYDKAWYENLHSTLAAKGFGTVKVVGADSGWEIADDMKTDATFAKSVDIVGAHYPCRGGDGGDAISCSTTANALATGKQLWASENGSQDINTGTAALIRSITRGYIDAKMTAYLNWPLIAAIYPNLPYSTVGLAVAPSPWSGAYSLGKSTWATAQVTQFTQPGWHFIDTASGYLGTSGSYVTLTDGHDYSTVIETTTATAAQPVSFTITGGLKTSTAHVWTTDLGSGADFQHSADLTPSGGSYSLTLQPNTIYTISTTTGQGKGTAVSPAQHGLSLPYNDSFESYAAGTEAKYLSDMQGSYEVQSCVGRGGKCLTQMAPIRPIEWQDDSDAFSLIGDQDWGNYTVSADVRLASAGTVELMGRANAQSRPQSHQDAYYFRVSNTGAWSIVSGDTTGTLTTLASGTTTALGTGAWHTLSVTFQGTTITGSVDGHTAGTATDGRWTNGQAGIGIVGYATDQFDNLAITPGTGSSTRSGPITSGISGKCAQAGAKVVLSDCDGSAAQTWTVRNGTLVNAGQCMDVTGQATANGTLVELWDCNGGANQQWSQAADGSLHSQQSDKCLDDPAFSTTNGTQLEIWDCNSGANQQWHLP</sequence>
<protein>
    <recommendedName>
        <fullName evidence="2">galactosylceramidase</fullName>
        <ecNumber evidence="2">3.2.1.46</ecNumber>
    </recommendedName>
    <alternativeName>
        <fullName evidence="5">Galactosylceramidase</fullName>
    </alternativeName>
</protein>
<keyword evidence="3" id="KW-0443">Lipid metabolism</keyword>
<evidence type="ECO:0000256" key="6">
    <source>
        <dbReference type="SAM" id="SignalP"/>
    </source>
</evidence>
<dbReference type="Pfam" id="PF21708">
    <property type="entry name" value="Glyco_hydro_59_C"/>
    <property type="match status" value="1"/>
</dbReference>
<comment type="similarity">
    <text evidence="1">Belongs to the glycosyl hydrolase 59 family.</text>
</comment>
<dbReference type="GO" id="GO:0005764">
    <property type="term" value="C:lysosome"/>
    <property type="evidence" value="ECO:0007669"/>
    <property type="project" value="TreeGrafter"/>
</dbReference>
<reference evidence="8 9" key="1">
    <citation type="submission" date="2018-08" db="EMBL/GenBank/DDBJ databases">
        <title>Genomic Encyclopedia of Archaeal and Bacterial Type Strains, Phase II (KMG-II): from individual species to whole genera.</title>
        <authorList>
            <person name="Goeker M."/>
        </authorList>
    </citation>
    <scope>NUCLEOTIDE SEQUENCE [LARGE SCALE GENOMIC DNA]</scope>
    <source>
        <strain evidence="8 9">DSM 45791</strain>
    </source>
</reference>
<feature type="chain" id="PRO_5017793425" description="galactosylceramidase" evidence="6">
    <location>
        <begin position="32"/>
        <end position="776"/>
    </location>
</feature>
<dbReference type="GO" id="GO:0006683">
    <property type="term" value="P:galactosylceramide catabolic process"/>
    <property type="evidence" value="ECO:0007669"/>
    <property type="project" value="InterPro"/>
</dbReference>
<accession>A0A3E0H1P1</accession>
<dbReference type="InterPro" id="IPR001286">
    <property type="entry name" value="Glyco_hydro_59"/>
</dbReference>
<dbReference type="PROSITE" id="PS50231">
    <property type="entry name" value="RICIN_B_LECTIN"/>
    <property type="match status" value="1"/>
</dbReference>
<keyword evidence="8" id="KW-0378">Hydrolase</keyword>
<dbReference type="SUPFAM" id="SSF49899">
    <property type="entry name" value="Concanavalin A-like lectins/glucanases"/>
    <property type="match status" value="1"/>
</dbReference>
<dbReference type="Pfam" id="PF02057">
    <property type="entry name" value="Glyco_hydro_59"/>
    <property type="match status" value="1"/>
</dbReference>
<dbReference type="RefSeq" id="WP_246016058.1">
    <property type="nucleotide sequence ID" value="NZ_CP144375.1"/>
</dbReference>
<keyword evidence="6" id="KW-0732">Signal</keyword>
<dbReference type="SMART" id="SM00458">
    <property type="entry name" value="RICIN"/>
    <property type="match status" value="1"/>
</dbReference>
<evidence type="ECO:0000313" key="9">
    <source>
        <dbReference type="Proteomes" id="UP000256269"/>
    </source>
</evidence>
<proteinExistence type="inferred from homology"/>
<dbReference type="GO" id="GO:0016020">
    <property type="term" value="C:membrane"/>
    <property type="evidence" value="ECO:0007669"/>
    <property type="project" value="GOC"/>
</dbReference>
<dbReference type="EC" id="3.2.1.46" evidence="2"/>
<dbReference type="GO" id="GO:0004336">
    <property type="term" value="F:galactosylceramidase activity"/>
    <property type="evidence" value="ECO:0007669"/>
    <property type="project" value="UniProtKB-EC"/>
</dbReference>
<dbReference type="Proteomes" id="UP000256269">
    <property type="component" value="Unassembled WGS sequence"/>
</dbReference>
<dbReference type="InterPro" id="IPR013320">
    <property type="entry name" value="ConA-like_dom_sf"/>
</dbReference>
<feature type="signal peptide" evidence="6">
    <location>
        <begin position="1"/>
        <end position="31"/>
    </location>
</feature>
<dbReference type="InterPro" id="IPR017853">
    <property type="entry name" value="GH"/>
</dbReference>
<dbReference type="SUPFAM" id="SSF51445">
    <property type="entry name" value="(Trans)glycosidases"/>
    <property type="match status" value="1"/>
</dbReference>
<evidence type="ECO:0000313" key="8">
    <source>
        <dbReference type="EMBL" id="REH36193.1"/>
    </source>
</evidence>
<gene>
    <name evidence="8" type="ORF">BCF44_11662</name>
</gene>